<evidence type="ECO:0000256" key="1">
    <source>
        <dbReference type="ARBA" id="ARBA00004651"/>
    </source>
</evidence>
<dbReference type="Pfam" id="PF00664">
    <property type="entry name" value="ABC_membrane"/>
    <property type="match status" value="1"/>
</dbReference>
<reference evidence="11 12" key="1">
    <citation type="submission" date="2023-07" db="EMBL/GenBank/DDBJ databases">
        <title>Genomic Encyclopedia of Type Strains, Phase IV (KMG-IV): sequencing the most valuable type-strain genomes for metagenomic binning, comparative biology and taxonomic classification.</title>
        <authorList>
            <person name="Goeker M."/>
        </authorList>
    </citation>
    <scope>NUCLEOTIDE SEQUENCE [LARGE SCALE GENOMIC DNA]</scope>
    <source>
        <strain evidence="11 12">DSM 4006</strain>
    </source>
</reference>
<organism evidence="11 12">
    <name type="scientific">Alicyclobacillus cycloheptanicus</name>
    <dbReference type="NCBI Taxonomy" id="1457"/>
    <lineage>
        <taxon>Bacteria</taxon>
        <taxon>Bacillati</taxon>
        <taxon>Bacillota</taxon>
        <taxon>Bacilli</taxon>
        <taxon>Bacillales</taxon>
        <taxon>Alicyclobacillaceae</taxon>
        <taxon>Alicyclobacillus</taxon>
    </lineage>
</organism>
<dbReference type="InterPro" id="IPR027417">
    <property type="entry name" value="P-loop_NTPase"/>
</dbReference>
<dbReference type="SMART" id="SM00382">
    <property type="entry name" value="AAA"/>
    <property type="match status" value="1"/>
</dbReference>
<feature type="transmembrane region" description="Helical" evidence="8">
    <location>
        <begin position="199"/>
        <end position="217"/>
    </location>
</feature>
<dbReference type="Gene3D" id="3.40.50.300">
    <property type="entry name" value="P-loop containing nucleotide triphosphate hydrolases"/>
    <property type="match status" value="1"/>
</dbReference>
<dbReference type="Proteomes" id="UP001232973">
    <property type="component" value="Unassembled WGS sequence"/>
</dbReference>
<dbReference type="Pfam" id="PF00005">
    <property type="entry name" value="ABC_tran"/>
    <property type="match status" value="1"/>
</dbReference>
<dbReference type="RefSeq" id="WP_407654024.1">
    <property type="nucleotide sequence ID" value="NZ_CP067097.1"/>
</dbReference>
<feature type="region of interest" description="Disordered" evidence="7">
    <location>
        <begin position="1"/>
        <end position="39"/>
    </location>
</feature>
<evidence type="ECO:0000313" key="12">
    <source>
        <dbReference type="Proteomes" id="UP001232973"/>
    </source>
</evidence>
<evidence type="ECO:0000259" key="9">
    <source>
        <dbReference type="PROSITE" id="PS50893"/>
    </source>
</evidence>
<dbReference type="InterPro" id="IPR003593">
    <property type="entry name" value="AAA+_ATPase"/>
</dbReference>
<keyword evidence="5 8" id="KW-1133">Transmembrane helix</keyword>
<evidence type="ECO:0000256" key="7">
    <source>
        <dbReference type="SAM" id="MobiDB-lite"/>
    </source>
</evidence>
<evidence type="ECO:0000256" key="6">
    <source>
        <dbReference type="ARBA" id="ARBA00023136"/>
    </source>
</evidence>
<comment type="caution">
    <text evidence="11">The sequence shown here is derived from an EMBL/GenBank/DDBJ whole genome shotgun (WGS) entry which is preliminary data.</text>
</comment>
<keyword evidence="3" id="KW-0547">Nucleotide-binding</keyword>
<feature type="transmembrane region" description="Helical" evidence="8">
    <location>
        <begin position="313"/>
        <end position="331"/>
    </location>
</feature>
<feature type="transmembrane region" description="Helical" evidence="8">
    <location>
        <begin position="69"/>
        <end position="87"/>
    </location>
</feature>
<dbReference type="SUPFAM" id="SSF90123">
    <property type="entry name" value="ABC transporter transmembrane region"/>
    <property type="match status" value="1"/>
</dbReference>
<dbReference type="CDD" id="cd18547">
    <property type="entry name" value="ABC_6TM_Tm288_like"/>
    <property type="match status" value="1"/>
</dbReference>
<dbReference type="PROSITE" id="PS50893">
    <property type="entry name" value="ABC_TRANSPORTER_2"/>
    <property type="match status" value="1"/>
</dbReference>
<dbReference type="CDD" id="cd03254">
    <property type="entry name" value="ABCC_Glucan_exporter_like"/>
    <property type="match status" value="1"/>
</dbReference>
<protein>
    <submittedName>
        <fullName evidence="11">ATP-binding cassette subfamily B protein</fullName>
    </submittedName>
</protein>
<dbReference type="InterPro" id="IPR017871">
    <property type="entry name" value="ABC_transporter-like_CS"/>
</dbReference>
<sequence>MNNDHQPQGAPGSQARPALPQGPGPGPGPGRPGGFGGRGPIMIGRPVEKAKNFRGTLFRFLKYFAPHKVRLTLVFLTAVCSTVFNILSPKIMGNATTDIFQGVMERLHGVPGGGVDFAKIWHIVGVLVGLYLLSSMFSYLQQYIMAGVAQRTVYALRKQVNEKLTRLPLEFYDQHPHGEVLSRFVNDFDNISNTLQQSLTQLITSIITFVGVVVMMLTISPLLTVVVALTLPLSMIVTRGIASRSQKYFIDQQRTLGQLNAHVEEMFTGHKIVKAFGHEEKSIATFEAVNEQLYNAGWRAQFISGTIMPMMNFIGNLGFVLVSVIGGILVTKRSIQIGDVQAFIQYARQFSQPITQIASIANIIQSTMASAERVFELLDEPEEIPDPADAAALTDAKGHVQFHHVSFGYQPDVPIIHDLNLDVKPGQTIAIVGPTGAGKTTLVNLLMRFYEVSSGTITIDGVDITRMRRSHLRSLFGMVLQDTWLFKGTIRENIAYGRAGATDAEIVAAAKAARADHFIRTLPDGYDTVLNEEASNISQGQRQLLTIARAILSDPVLLILDEATSNVDTRTEVQIQLAMNALMQGRTSFMIAHRLSTIRGADLILVMNHGRVVEQGTHEELLAKQGFYAELYHSQFEAQVTG</sequence>
<evidence type="ECO:0000256" key="8">
    <source>
        <dbReference type="SAM" id="Phobius"/>
    </source>
</evidence>
<feature type="compositionally biased region" description="Pro residues" evidence="7">
    <location>
        <begin position="20"/>
        <end position="30"/>
    </location>
</feature>
<dbReference type="Gene3D" id="1.20.1560.10">
    <property type="entry name" value="ABC transporter type 1, transmembrane domain"/>
    <property type="match status" value="1"/>
</dbReference>
<comment type="subcellular location">
    <subcellularLocation>
        <location evidence="1">Cell membrane</location>
        <topology evidence="1">Multi-pass membrane protein</topology>
    </subcellularLocation>
</comment>
<evidence type="ECO:0000256" key="2">
    <source>
        <dbReference type="ARBA" id="ARBA00022692"/>
    </source>
</evidence>
<dbReference type="InterPro" id="IPR036640">
    <property type="entry name" value="ABC1_TM_sf"/>
</dbReference>
<keyword evidence="2 8" id="KW-0812">Transmembrane</keyword>
<dbReference type="PROSITE" id="PS50929">
    <property type="entry name" value="ABC_TM1F"/>
    <property type="match status" value="1"/>
</dbReference>
<gene>
    <name evidence="11" type="ORF">J2S03_000656</name>
</gene>
<evidence type="ECO:0000313" key="11">
    <source>
        <dbReference type="EMBL" id="MDQ0188844.1"/>
    </source>
</evidence>
<name>A0ABT9XEW6_9BACL</name>
<dbReference type="PANTHER" id="PTHR43394:SF1">
    <property type="entry name" value="ATP-BINDING CASSETTE SUB-FAMILY B MEMBER 10, MITOCHONDRIAL"/>
    <property type="match status" value="1"/>
</dbReference>
<feature type="domain" description="ABC transmembrane type-1" evidence="10">
    <location>
        <begin position="73"/>
        <end position="366"/>
    </location>
</feature>
<feature type="transmembrane region" description="Helical" evidence="8">
    <location>
        <begin position="120"/>
        <end position="140"/>
    </location>
</feature>
<evidence type="ECO:0000256" key="3">
    <source>
        <dbReference type="ARBA" id="ARBA00022741"/>
    </source>
</evidence>
<evidence type="ECO:0000256" key="4">
    <source>
        <dbReference type="ARBA" id="ARBA00022840"/>
    </source>
</evidence>
<dbReference type="PROSITE" id="PS00211">
    <property type="entry name" value="ABC_TRANSPORTER_1"/>
    <property type="match status" value="1"/>
</dbReference>
<proteinExistence type="predicted"/>
<keyword evidence="6 8" id="KW-0472">Membrane</keyword>
<dbReference type="SUPFAM" id="SSF52540">
    <property type="entry name" value="P-loop containing nucleoside triphosphate hydrolases"/>
    <property type="match status" value="1"/>
</dbReference>
<keyword evidence="12" id="KW-1185">Reference proteome</keyword>
<dbReference type="InterPro" id="IPR003439">
    <property type="entry name" value="ABC_transporter-like_ATP-bd"/>
</dbReference>
<dbReference type="PANTHER" id="PTHR43394">
    <property type="entry name" value="ATP-DEPENDENT PERMEASE MDL1, MITOCHONDRIAL"/>
    <property type="match status" value="1"/>
</dbReference>
<dbReference type="GO" id="GO:0005524">
    <property type="term" value="F:ATP binding"/>
    <property type="evidence" value="ECO:0007669"/>
    <property type="project" value="UniProtKB-KW"/>
</dbReference>
<accession>A0ABT9XEW6</accession>
<evidence type="ECO:0000259" key="10">
    <source>
        <dbReference type="PROSITE" id="PS50929"/>
    </source>
</evidence>
<feature type="domain" description="ABC transporter" evidence="9">
    <location>
        <begin position="400"/>
        <end position="634"/>
    </location>
</feature>
<evidence type="ECO:0000256" key="5">
    <source>
        <dbReference type="ARBA" id="ARBA00022989"/>
    </source>
</evidence>
<keyword evidence="4 11" id="KW-0067">ATP-binding</keyword>
<dbReference type="InterPro" id="IPR039421">
    <property type="entry name" value="Type_1_exporter"/>
</dbReference>
<dbReference type="EMBL" id="JAUSTP010000002">
    <property type="protein sequence ID" value="MDQ0188844.1"/>
    <property type="molecule type" value="Genomic_DNA"/>
</dbReference>
<dbReference type="InterPro" id="IPR011527">
    <property type="entry name" value="ABC1_TM_dom"/>
</dbReference>